<dbReference type="SUPFAM" id="SSF53756">
    <property type="entry name" value="UDP-Glycosyltransferase/glycogen phosphorylase"/>
    <property type="match status" value="1"/>
</dbReference>
<dbReference type="Pfam" id="PF06925">
    <property type="entry name" value="MGDG_synth"/>
    <property type="match status" value="1"/>
</dbReference>
<dbReference type="InterPro" id="IPR007235">
    <property type="entry name" value="Glyco_trans_28_C"/>
</dbReference>
<comment type="caution">
    <text evidence="8">The sequence shown here is derived from an EMBL/GenBank/DDBJ whole genome shotgun (WGS) entry which is preliminary data.</text>
</comment>
<keyword evidence="9" id="KW-1185">Reference proteome</keyword>
<dbReference type="InterPro" id="IPR009695">
    <property type="entry name" value="Diacylglyc_glucosyltr_N"/>
</dbReference>
<dbReference type="GO" id="GO:0016758">
    <property type="term" value="F:hexosyltransferase activity"/>
    <property type="evidence" value="ECO:0007669"/>
    <property type="project" value="InterPro"/>
</dbReference>
<evidence type="ECO:0000259" key="6">
    <source>
        <dbReference type="Pfam" id="PF04101"/>
    </source>
</evidence>
<evidence type="ECO:0000256" key="1">
    <source>
        <dbReference type="ARBA" id="ARBA00004370"/>
    </source>
</evidence>
<sequence length="444" mass="48311">MSQRCIVFLISDTGGGHRSAALAISSAIQLLQERAASNGDSGRVERSEAKATADARPGQGNGADAGAASGAGEAGPRLKLEIVEAFEECGAFPLRQFARLYGPASRYTPGLYGLIFHLSNHPGRINEVQHFLSPLMLKGLERRLSELRPDVIVSVHPLLNYVTVAALRHLARPVPFLVVVTDLISAHHSWFTEGATAYVVPTEETRQLYLARGLDPERVHLLGMPIHPRFTLPVASREELRAQLGLEPERPVVLLVGGGEGSGGLRTAVEAISQARLPVQLLVVTGRNRRLYTQLQKEQRKWQVPAKIMGFVTNMPELMHASDVIVTKAGPGTICEALSCNLPIILSGYVPGQEEGNVTFVERNGVGVLAREPRQLVRALQELLEPGSTLLQQRIESARRLSRPQAAFDIARLILSYLPPPGQPGPWEERQAMTQVATAKVKGR</sequence>
<name>A0A328VKL1_9CHLR</name>
<dbReference type="OrthoDB" id="9815663at2"/>
<reference evidence="8 9" key="1">
    <citation type="submission" date="2016-08" db="EMBL/GenBank/DDBJ databases">
        <title>Analysis of Carbohydrate Active Enzymes in Thermogemmatispora T81 Reveals Carbohydrate Degradation Ability.</title>
        <authorList>
            <person name="Tomazini A."/>
            <person name="Lal S."/>
            <person name="Stott M."/>
            <person name="Henrissat B."/>
            <person name="Polikarpov I."/>
            <person name="Sparling R."/>
            <person name="Levin D.B."/>
        </authorList>
    </citation>
    <scope>NUCLEOTIDE SEQUENCE [LARGE SCALE GENOMIC DNA]</scope>
    <source>
        <strain evidence="8 9">T81</strain>
    </source>
</reference>
<dbReference type="AlphaFoldDB" id="A0A328VKL1"/>
<proteinExistence type="inferred from homology"/>
<protein>
    <recommendedName>
        <fullName evidence="10">Galactosyldiacylglycerol synthase</fullName>
    </recommendedName>
</protein>
<evidence type="ECO:0000256" key="5">
    <source>
        <dbReference type="SAM" id="MobiDB-lite"/>
    </source>
</evidence>
<feature type="compositionally biased region" description="Basic and acidic residues" evidence="5">
    <location>
        <begin position="42"/>
        <end position="53"/>
    </location>
</feature>
<evidence type="ECO:0000259" key="7">
    <source>
        <dbReference type="Pfam" id="PF06925"/>
    </source>
</evidence>
<evidence type="ECO:0000313" key="9">
    <source>
        <dbReference type="Proteomes" id="UP000248706"/>
    </source>
</evidence>
<feature type="domain" description="Glycosyl transferase family 28 C-terminal" evidence="6">
    <location>
        <begin position="253"/>
        <end position="396"/>
    </location>
</feature>
<dbReference type="EMBL" id="MCIF01000002">
    <property type="protein sequence ID" value="RAQ97987.1"/>
    <property type="molecule type" value="Genomic_DNA"/>
</dbReference>
<feature type="compositionally biased region" description="Low complexity" evidence="5">
    <location>
        <begin position="62"/>
        <end position="72"/>
    </location>
</feature>
<dbReference type="Pfam" id="PF04101">
    <property type="entry name" value="Glyco_tran_28_C"/>
    <property type="match status" value="1"/>
</dbReference>
<evidence type="ECO:0000313" key="8">
    <source>
        <dbReference type="EMBL" id="RAQ97987.1"/>
    </source>
</evidence>
<dbReference type="PANTHER" id="PTHR43025">
    <property type="entry name" value="MONOGALACTOSYLDIACYLGLYCEROL SYNTHASE"/>
    <property type="match status" value="1"/>
</dbReference>
<dbReference type="RefSeq" id="WP_112432865.1">
    <property type="nucleotide sequence ID" value="NZ_MCIF01000002.1"/>
</dbReference>
<evidence type="ECO:0000256" key="2">
    <source>
        <dbReference type="ARBA" id="ARBA00006962"/>
    </source>
</evidence>
<comment type="subcellular location">
    <subcellularLocation>
        <location evidence="1">Membrane</location>
    </subcellularLocation>
</comment>
<comment type="similarity">
    <text evidence="2">Belongs to the glycosyltransferase 28 family.</text>
</comment>
<keyword evidence="4" id="KW-0808">Transferase</keyword>
<feature type="region of interest" description="Disordered" evidence="5">
    <location>
        <begin position="35"/>
        <end position="72"/>
    </location>
</feature>
<organism evidence="8 9">
    <name type="scientific">Thermogemmatispora tikiterensis</name>
    <dbReference type="NCBI Taxonomy" id="1825093"/>
    <lineage>
        <taxon>Bacteria</taxon>
        <taxon>Bacillati</taxon>
        <taxon>Chloroflexota</taxon>
        <taxon>Ktedonobacteria</taxon>
        <taxon>Thermogemmatisporales</taxon>
        <taxon>Thermogemmatisporaceae</taxon>
        <taxon>Thermogemmatispora</taxon>
    </lineage>
</organism>
<dbReference type="GO" id="GO:0016020">
    <property type="term" value="C:membrane"/>
    <property type="evidence" value="ECO:0007669"/>
    <property type="project" value="UniProtKB-SubCell"/>
</dbReference>
<dbReference type="Gene3D" id="3.40.50.2000">
    <property type="entry name" value="Glycogen Phosphorylase B"/>
    <property type="match status" value="1"/>
</dbReference>
<evidence type="ECO:0000256" key="3">
    <source>
        <dbReference type="ARBA" id="ARBA00022676"/>
    </source>
</evidence>
<keyword evidence="3" id="KW-0328">Glycosyltransferase</keyword>
<evidence type="ECO:0000256" key="4">
    <source>
        <dbReference type="ARBA" id="ARBA00022679"/>
    </source>
</evidence>
<evidence type="ECO:0008006" key="10">
    <source>
        <dbReference type="Google" id="ProtNLM"/>
    </source>
</evidence>
<feature type="domain" description="Diacylglycerol glucosyltransferase N-terminal" evidence="7">
    <location>
        <begin position="79"/>
        <end position="226"/>
    </location>
</feature>
<dbReference type="InterPro" id="IPR050519">
    <property type="entry name" value="Glycosyltransf_28_UgtP"/>
</dbReference>
<gene>
    <name evidence="8" type="ORF">A4R35_20780</name>
</gene>
<dbReference type="PANTHER" id="PTHR43025:SF3">
    <property type="entry name" value="MONOGALACTOSYLDIACYLGLYCEROL SYNTHASE 1, CHLOROPLASTIC"/>
    <property type="match status" value="1"/>
</dbReference>
<dbReference type="Proteomes" id="UP000248706">
    <property type="component" value="Unassembled WGS sequence"/>
</dbReference>
<accession>A0A328VKL1</accession>
<dbReference type="GO" id="GO:0009247">
    <property type="term" value="P:glycolipid biosynthetic process"/>
    <property type="evidence" value="ECO:0007669"/>
    <property type="project" value="InterPro"/>
</dbReference>